<feature type="transmembrane region" description="Helical" evidence="6">
    <location>
        <begin position="74"/>
        <end position="93"/>
    </location>
</feature>
<keyword evidence="3 6" id="KW-0812">Transmembrane</keyword>
<feature type="domain" description="EamA" evidence="8">
    <location>
        <begin position="14"/>
        <end position="143"/>
    </location>
</feature>
<feature type="domain" description="EamA" evidence="8">
    <location>
        <begin position="193"/>
        <end position="331"/>
    </location>
</feature>
<dbReference type="PANTHER" id="PTHR31218">
    <property type="entry name" value="WAT1-RELATED PROTEIN"/>
    <property type="match status" value="1"/>
</dbReference>
<feature type="transmembrane region" description="Helical" evidence="6">
    <location>
        <begin position="99"/>
        <end position="123"/>
    </location>
</feature>
<evidence type="ECO:0000256" key="4">
    <source>
        <dbReference type="ARBA" id="ARBA00022989"/>
    </source>
</evidence>
<evidence type="ECO:0000256" key="6">
    <source>
        <dbReference type="RuleBase" id="RU363077"/>
    </source>
</evidence>
<feature type="transmembrane region" description="Helical" evidence="6">
    <location>
        <begin position="135"/>
        <end position="155"/>
    </location>
</feature>
<name>A0AAD1ZHW0_9LAMI</name>
<dbReference type="EMBL" id="OU503045">
    <property type="protein sequence ID" value="CAI9770101.1"/>
    <property type="molecule type" value="Genomic_DNA"/>
</dbReference>
<evidence type="ECO:0000259" key="8">
    <source>
        <dbReference type="Pfam" id="PF00892"/>
    </source>
</evidence>
<reference evidence="9" key="1">
    <citation type="submission" date="2023-05" db="EMBL/GenBank/DDBJ databases">
        <authorList>
            <person name="Huff M."/>
        </authorList>
    </citation>
    <scope>NUCLEOTIDE SEQUENCE</scope>
</reference>
<dbReference type="InterPro" id="IPR000620">
    <property type="entry name" value="EamA_dom"/>
</dbReference>
<dbReference type="AlphaFoldDB" id="A0AAD1ZHW0"/>
<evidence type="ECO:0000256" key="2">
    <source>
        <dbReference type="ARBA" id="ARBA00007635"/>
    </source>
</evidence>
<dbReference type="GO" id="GO:0016020">
    <property type="term" value="C:membrane"/>
    <property type="evidence" value="ECO:0007669"/>
    <property type="project" value="UniProtKB-SubCell"/>
</dbReference>
<evidence type="ECO:0000256" key="1">
    <source>
        <dbReference type="ARBA" id="ARBA00004141"/>
    </source>
</evidence>
<evidence type="ECO:0000313" key="10">
    <source>
        <dbReference type="Proteomes" id="UP000834106"/>
    </source>
</evidence>
<comment type="similarity">
    <text evidence="2 6">Belongs to the drug/metabolite transporter (DMT) superfamily. Plant drug/metabolite exporter (P-DME) (TC 2.A.7.4) family.</text>
</comment>
<comment type="subcellular location">
    <subcellularLocation>
        <location evidence="1 6">Membrane</location>
        <topology evidence="1 6">Multi-pass membrane protein</topology>
    </subcellularLocation>
</comment>
<keyword evidence="5 6" id="KW-0472">Membrane</keyword>
<evidence type="ECO:0000256" key="3">
    <source>
        <dbReference type="ARBA" id="ARBA00022692"/>
    </source>
</evidence>
<feature type="transmembrane region" description="Helical" evidence="6">
    <location>
        <begin position="12"/>
        <end position="30"/>
    </location>
</feature>
<evidence type="ECO:0000256" key="7">
    <source>
        <dbReference type="SAM" id="MobiDB-lite"/>
    </source>
</evidence>
<feature type="transmembrane region" description="Helical" evidence="6">
    <location>
        <begin position="314"/>
        <end position="333"/>
    </location>
</feature>
<protein>
    <recommendedName>
        <fullName evidence="6">WAT1-related protein</fullName>
    </recommendedName>
</protein>
<keyword evidence="10" id="KW-1185">Reference proteome</keyword>
<feature type="transmembrane region" description="Helical" evidence="6">
    <location>
        <begin position="42"/>
        <end position="62"/>
    </location>
</feature>
<evidence type="ECO:0000313" key="9">
    <source>
        <dbReference type="EMBL" id="CAI9770101.1"/>
    </source>
</evidence>
<dbReference type="InterPro" id="IPR037185">
    <property type="entry name" value="EmrE-like"/>
</dbReference>
<accession>A0AAD1ZHW0</accession>
<gene>
    <name evidence="9" type="ORF">FPE_LOCUS17734</name>
</gene>
<evidence type="ECO:0000256" key="5">
    <source>
        <dbReference type="ARBA" id="ARBA00023136"/>
    </source>
</evidence>
<feature type="transmembrane region" description="Helical" evidence="6">
    <location>
        <begin position="223"/>
        <end position="242"/>
    </location>
</feature>
<feature type="compositionally biased region" description="Basic and acidic residues" evidence="7">
    <location>
        <begin position="364"/>
        <end position="387"/>
    </location>
</feature>
<keyword evidence="4 6" id="KW-1133">Transmembrane helix</keyword>
<feature type="transmembrane region" description="Helical" evidence="6">
    <location>
        <begin position="257"/>
        <end position="280"/>
    </location>
</feature>
<proteinExistence type="inferred from homology"/>
<dbReference type="Pfam" id="PF00892">
    <property type="entry name" value="EamA"/>
    <property type="match status" value="2"/>
</dbReference>
<dbReference type="InterPro" id="IPR030184">
    <property type="entry name" value="WAT1-related"/>
</dbReference>
<dbReference type="SUPFAM" id="SSF103481">
    <property type="entry name" value="Multidrug resistance efflux transporter EmrE"/>
    <property type="match status" value="2"/>
</dbReference>
<sequence length="411" mass="45055">MKICDSLQGLKPTLLMLVVQIIFAGVNIVYKLAANDGMKLSILVGYRFMFGAAFMVPVALLVERKKRPKLTWMVVFQAFLCGLFGGSLGQNLYLKGMALTSATFASALTNLIPAITFVIAIILRLEKLGLNTLAGMAKVIGTLTGIGGAMVLTFYKGLDINIWNTNINLLETTSKHHAMSPIQSYHGGTEIIYGALLSLASCVCYSLWLIIQAKAAQRYPCPYSFTAMMTFWASIQGTGFALCIERDWSQWKLGLDIRLLTVVVAGILGSGVMFTLIAWCVRVRGPLFVSVFNPLMLLLVAIAGALFLKEKLHLGTVIGAALIVIGLYCVLWGKGKEIKKVVQLVPENDVQSGQVEIEIPSSQRDNHSRGRNEAAEDKEEEKRDSRGSSRVLGGLYGWKEPSVNEEIVFMY</sequence>
<dbReference type="Proteomes" id="UP000834106">
    <property type="component" value="Chromosome 10"/>
</dbReference>
<dbReference type="GO" id="GO:0022857">
    <property type="term" value="F:transmembrane transporter activity"/>
    <property type="evidence" value="ECO:0007669"/>
    <property type="project" value="InterPro"/>
</dbReference>
<feature type="transmembrane region" description="Helical" evidence="6">
    <location>
        <begin position="191"/>
        <end position="211"/>
    </location>
</feature>
<feature type="region of interest" description="Disordered" evidence="7">
    <location>
        <begin position="361"/>
        <end position="391"/>
    </location>
</feature>
<feature type="transmembrane region" description="Helical" evidence="6">
    <location>
        <begin position="287"/>
        <end position="308"/>
    </location>
</feature>
<organism evidence="9 10">
    <name type="scientific">Fraxinus pennsylvanica</name>
    <dbReference type="NCBI Taxonomy" id="56036"/>
    <lineage>
        <taxon>Eukaryota</taxon>
        <taxon>Viridiplantae</taxon>
        <taxon>Streptophyta</taxon>
        <taxon>Embryophyta</taxon>
        <taxon>Tracheophyta</taxon>
        <taxon>Spermatophyta</taxon>
        <taxon>Magnoliopsida</taxon>
        <taxon>eudicotyledons</taxon>
        <taxon>Gunneridae</taxon>
        <taxon>Pentapetalae</taxon>
        <taxon>asterids</taxon>
        <taxon>lamiids</taxon>
        <taxon>Lamiales</taxon>
        <taxon>Oleaceae</taxon>
        <taxon>Oleeae</taxon>
        <taxon>Fraxinus</taxon>
    </lineage>
</organism>